<dbReference type="AlphaFoldDB" id="A0A3B0VBD7"/>
<evidence type="ECO:0000313" key="2">
    <source>
        <dbReference type="EMBL" id="VAW37573.1"/>
    </source>
</evidence>
<dbReference type="InterPro" id="IPR034750">
    <property type="entry name" value="CULT"/>
</dbReference>
<sequence length="81" mass="9227">MVNDAHLHAFFNPAGVVYEIRCFRQAPGCFIHGRPTTEFTWFSGYSWQFCLCSTCMTHLGWFFSAADFSFYGLIGNRLDAG</sequence>
<name>A0A3B0VBD7_9ZZZZ</name>
<dbReference type="EMBL" id="UOEY01000045">
    <property type="protein sequence ID" value="VAW37573.1"/>
    <property type="molecule type" value="Genomic_DNA"/>
</dbReference>
<accession>A0A3B0VBD7</accession>
<proteinExistence type="predicted"/>
<feature type="domain" description="CULT" evidence="1">
    <location>
        <begin position="1"/>
        <end position="81"/>
    </location>
</feature>
<organism evidence="2">
    <name type="scientific">hydrothermal vent metagenome</name>
    <dbReference type="NCBI Taxonomy" id="652676"/>
    <lineage>
        <taxon>unclassified sequences</taxon>
        <taxon>metagenomes</taxon>
        <taxon>ecological metagenomes</taxon>
    </lineage>
</organism>
<dbReference type="CDD" id="cd15777">
    <property type="entry name" value="CRBN_C_like"/>
    <property type="match status" value="1"/>
</dbReference>
<dbReference type="PROSITE" id="PS51788">
    <property type="entry name" value="CULT"/>
    <property type="match status" value="1"/>
</dbReference>
<protein>
    <recommendedName>
        <fullName evidence="1">CULT domain-containing protein</fullName>
    </recommendedName>
</protein>
<evidence type="ECO:0000259" key="1">
    <source>
        <dbReference type="PROSITE" id="PS51788"/>
    </source>
</evidence>
<reference evidence="2" key="1">
    <citation type="submission" date="2018-06" db="EMBL/GenBank/DDBJ databases">
        <authorList>
            <person name="Zhirakovskaya E."/>
        </authorList>
    </citation>
    <scope>NUCLEOTIDE SEQUENCE</scope>
</reference>
<dbReference type="Gene3D" id="2.170.150.20">
    <property type="entry name" value="Peptide methionine sulfoxide reductase"/>
    <property type="match status" value="1"/>
</dbReference>
<gene>
    <name evidence="2" type="ORF">MNBD_DELTA04-297</name>
</gene>
<dbReference type="FunFam" id="2.170.150.20:FF:000007">
    <property type="entry name" value="Protein cereblon"/>
    <property type="match status" value="1"/>
</dbReference>